<protein>
    <recommendedName>
        <fullName evidence="4">Glucose-methanol-choline oxidoreductase N-terminal domain-containing protein</fullName>
    </recommendedName>
</protein>
<dbReference type="Proteomes" id="UP000077266">
    <property type="component" value="Unassembled WGS sequence"/>
</dbReference>
<dbReference type="SUPFAM" id="SSF51905">
    <property type="entry name" value="FAD/NAD(P)-binding domain"/>
    <property type="match status" value="1"/>
</dbReference>
<proteinExistence type="inferred from homology"/>
<dbReference type="PANTHER" id="PTHR11552:SF115">
    <property type="entry name" value="DEHYDROGENASE XPTC-RELATED"/>
    <property type="match status" value="1"/>
</dbReference>
<reference evidence="5 6" key="1">
    <citation type="journal article" date="2016" name="Mol. Biol. Evol.">
        <title>Comparative Genomics of Early-Diverging Mushroom-Forming Fungi Provides Insights into the Origins of Lignocellulose Decay Capabilities.</title>
        <authorList>
            <person name="Nagy L.G."/>
            <person name="Riley R."/>
            <person name="Tritt A."/>
            <person name="Adam C."/>
            <person name="Daum C."/>
            <person name="Floudas D."/>
            <person name="Sun H."/>
            <person name="Yadav J.S."/>
            <person name="Pangilinan J."/>
            <person name="Larsson K.H."/>
            <person name="Matsuura K."/>
            <person name="Barry K."/>
            <person name="Labutti K."/>
            <person name="Kuo R."/>
            <person name="Ohm R.A."/>
            <person name="Bhattacharya S.S."/>
            <person name="Shirouzu T."/>
            <person name="Yoshinaga Y."/>
            <person name="Martin F.M."/>
            <person name="Grigoriev I.V."/>
            <person name="Hibbett D.S."/>
        </authorList>
    </citation>
    <scope>NUCLEOTIDE SEQUENCE [LARGE SCALE GENOMIC DNA]</scope>
    <source>
        <strain evidence="5 6">HHB12029</strain>
    </source>
</reference>
<evidence type="ECO:0000313" key="6">
    <source>
        <dbReference type="Proteomes" id="UP000077266"/>
    </source>
</evidence>
<dbReference type="InterPro" id="IPR000172">
    <property type="entry name" value="GMC_OxRdtase_N"/>
</dbReference>
<keyword evidence="6" id="KW-1185">Reference proteome</keyword>
<dbReference type="Pfam" id="PF00732">
    <property type="entry name" value="GMC_oxred_N"/>
    <property type="match status" value="1"/>
</dbReference>
<dbReference type="OrthoDB" id="269227at2759"/>
<feature type="domain" description="Glucose-methanol-choline oxidoreductase N-terminal" evidence="4">
    <location>
        <begin position="95"/>
        <end position="402"/>
    </location>
</feature>
<organism evidence="5 6">
    <name type="scientific">Exidia glandulosa HHB12029</name>
    <dbReference type="NCBI Taxonomy" id="1314781"/>
    <lineage>
        <taxon>Eukaryota</taxon>
        <taxon>Fungi</taxon>
        <taxon>Dikarya</taxon>
        <taxon>Basidiomycota</taxon>
        <taxon>Agaricomycotina</taxon>
        <taxon>Agaricomycetes</taxon>
        <taxon>Auriculariales</taxon>
        <taxon>Exidiaceae</taxon>
        <taxon>Exidia</taxon>
    </lineage>
</organism>
<evidence type="ECO:0000313" key="5">
    <source>
        <dbReference type="EMBL" id="KZV89169.1"/>
    </source>
</evidence>
<evidence type="ECO:0000256" key="2">
    <source>
        <dbReference type="SAM" id="MobiDB-lite"/>
    </source>
</evidence>
<dbReference type="InParanoid" id="A0A166A783"/>
<accession>A0A166A783</accession>
<gene>
    <name evidence="5" type="ORF">EXIGLDRAFT_751315</name>
</gene>
<dbReference type="InterPro" id="IPR036188">
    <property type="entry name" value="FAD/NAD-bd_sf"/>
</dbReference>
<feature type="transmembrane region" description="Helical" evidence="3">
    <location>
        <begin position="57"/>
        <end position="76"/>
    </location>
</feature>
<dbReference type="InterPro" id="IPR012132">
    <property type="entry name" value="GMC_OxRdtase"/>
</dbReference>
<feature type="region of interest" description="Disordered" evidence="2">
    <location>
        <begin position="692"/>
        <end position="760"/>
    </location>
</feature>
<keyword evidence="3" id="KW-0812">Transmembrane</keyword>
<sequence length="760" mass="82892">MLRKDGCHRKIPMLRDDTDGLLSVHDLLLMTPHEDPPQHGKQPALETWLAMTSSLRLLANFVQLLALICVCAAYPADLMDLHKREITMRQASETYDYVVVGGGQAGLVVANRLSEDPKKTVLVVEYGYIETNPAQEEPSSATSWSPRLLYNVTSVPLPGLNNLQNGPVYAAAVVGGGSTVNGMMSERGAPENYDNWAKLSDEGWSWKGILPYFKKATHLAPPAAEVAQEYNITYDLAAYGQSTSPIEVSYPSFQYPGIKNEVNGLLQLGVPKQKEGAFNAVGLFWFPGLLTASGITRSYAVSGYFRPVADRKNLHLLTGHRVNEVLFDKTKRATGVTIQTRDGGAETITTVKAKREIVLSAGFLHTPQILQRSGVGPADLLKAAGIPVVADLPGVGANLQDHSGFAHNWRFDTDVTPNPNSMFTDTAFAQWANDLWAANRTGPRSLTVGNVGAWLPLPIIAPDYKDIVATLKAQDPKSHLPKTYDATLIAGYKAQLALLAKAYSGHGTGVLELPFNARGSAIMALEHPLSRGTIRLNTTHKYAEPIVDFNTFSNPVDPLIVARSWHCVGIARVDLENEIRVQRFRRVDSNGQCVAGESDHEADEGAELLRWSRKAERRQLVCFRRFSNAMVLPSVLKRLLCVTFRLNMLLTFRLDVSDGSLATWRSVRRGSVVCAVRDEMVVGGELVDLGGSEHIADEGEEEESRRDGGGGGERHKRISAQLRRGKDRGNHDSSTRCDLYRGSSGRFGVGTCDGDGGGGA</sequence>
<evidence type="ECO:0000259" key="4">
    <source>
        <dbReference type="Pfam" id="PF00732"/>
    </source>
</evidence>
<dbReference type="STRING" id="1314781.A0A166A783"/>
<dbReference type="Gene3D" id="3.30.560.10">
    <property type="entry name" value="Glucose Oxidase, domain 3"/>
    <property type="match status" value="1"/>
</dbReference>
<dbReference type="PANTHER" id="PTHR11552">
    <property type="entry name" value="GLUCOSE-METHANOL-CHOLINE GMC OXIDOREDUCTASE"/>
    <property type="match status" value="1"/>
</dbReference>
<dbReference type="GO" id="GO:0016614">
    <property type="term" value="F:oxidoreductase activity, acting on CH-OH group of donors"/>
    <property type="evidence" value="ECO:0007669"/>
    <property type="project" value="InterPro"/>
</dbReference>
<dbReference type="AlphaFoldDB" id="A0A166A783"/>
<evidence type="ECO:0000256" key="1">
    <source>
        <dbReference type="ARBA" id="ARBA00010790"/>
    </source>
</evidence>
<evidence type="ECO:0000256" key="3">
    <source>
        <dbReference type="SAM" id="Phobius"/>
    </source>
</evidence>
<keyword evidence="3" id="KW-0472">Membrane</keyword>
<feature type="compositionally biased region" description="Basic residues" evidence="2">
    <location>
        <begin position="714"/>
        <end position="726"/>
    </location>
</feature>
<comment type="similarity">
    <text evidence="1">Belongs to the GMC oxidoreductase family.</text>
</comment>
<keyword evidence="3" id="KW-1133">Transmembrane helix</keyword>
<dbReference type="Gene3D" id="3.50.50.60">
    <property type="entry name" value="FAD/NAD(P)-binding domain"/>
    <property type="match status" value="1"/>
</dbReference>
<dbReference type="GO" id="GO:0050660">
    <property type="term" value="F:flavin adenine dinucleotide binding"/>
    <property type="evidence" value="ECO:0007669"/>
    <property type="project" value="InterPro"/>
</dbReference>
<dbReference type="GO" id="GO:0044550">
    <property type="term" value="P:secondary metabolite biosynthetic process"/>
    <property type="evidence" value="ECO:0007669"/>
    <property type="project" value="TreeGrafter"/>
</dbReference>
<name>A0A166A783_EXIGL</name>
<feature type="compositionally biased region" description="Gly residues" evidence="2">
    <location>
        <begin position="745"/>
        <end position="760"/>
    </location>
</feature>
<dbReference type="SUPFAM" id="SSF54373">
    <property type="entry name" value="FAD-linked reductases, C-terminal domain"/>
    <property type="match status" value="1"/>
</dbReference>
<feature type="compositionally biased region" description="Basic and acidic residues" evidence="2">
    <location>
        <begin position="727"/>
        <end position="739"/>
    </location>
</feature>
<dbReference type="EMBL" id="KV426080">
    <property type="protein sequence ID" value="KZV89169.1"/>
    <property type="molecule type" value="Genomic_DNA"/>
</dbReference>